<dbReference type="EMBL" id="LEKV01001867">
    <property type="protein sequence ID" value="KVI05599.1"/>
    <property type="molecule type" value="Genomic_DNA"/>
</dbReference>
<dbReference type="Gramene" id="KVI05599">
    <property type="protein sequence ID" value="KVI05599"/>
    <property type="gene ID" value="Ccrd_016049"/>
</dbReference>
<dbReference type="Pfam" id="PF16113">
    <property type="entry name" value="ECH_2"/>
    <property type="match status" value="1"/>
</dbReference>
<reference evidence="2 3" key="1">
    <citation type="journal article" date="2016" name="Sci. Rep.">
        <title>The genome sequence of the outbreeding globe artichoke constructed de novo incorporating a phase-aware low-pass sequencing strategy of F1 progeny.</title>
        <authorList>
            <person name="Scaglione D."/>
            <person name="Reyes-Chin-Wo S."/>
            <person name="Acquadro A."/>
            <person name="Froenicke L."/>
            <person name="Portis E."/>
            <person name="Beitel C."/>
            <person name="Tirone M."/>
            <person name="Mauro R."/>
            <person name="Lo Monaco A."/>
            <person name="Mauromicale G."/>
            <person name="Faccioli P."/>
            <person name="Cattivelli L."/>
            <person name="Rieseberg L."/>
            <person name="Michelmore R."/>
            <person name="Lanteri S."/>
        </authorList>
    </citation>
    <scope>NUCLEOTIDE SEQUENCE [LARGE SCALE GENOMIC DNA]</scope>
    <source>
        <strain evidence="2">2C</strain>
    </source>
</reference>
<keyword evidence="3" id="KW-1185">Reference proteome</keyword>
<dbReference type="Pfam" id="PF00583">
    <property type="entry name" value="Acetyltransf_1"/>
    <property type="match status" value="1"/>
</dbReference>
<evidence type="ECO:0000259" key="1">
    <source>
        <dbReference type="PROSITE" id="PS51186"/>
    </source>
</evidence>
<dbReference type="Gene3D" id="3.40.630.30">
    <property type="match status" value="1"/>
</dbReference>
<dbReference type="PROSITE" id="PS51186">
    <property type="entry name" value="GNAT"/>
    <property type="match status" value="1"/>
</dbReference>
<dbReference type="InterPro" id="IPR045004">
    <property type="entry name" value="ECH_dom"/>
</dbReference>
<name>A0A103YAN1_CYNCS</name>
<dbReference type="PANTHER" id="PTHR47489:SF2">
    <property type="entry name" value="GCN5-RELATED N-ACETYLTRANSFERASE 5, CHLOROPLASTIC"/>
    <property type="match status" value="1"/>
</dbReference>
<evidence type="ECO:0000313" key="3">
    <source>
        <dbReference type="Proteomes" id="UP000243975"/>
    </source>
</evidence>
<proteinExistence type="predicted"/>
<dbReference type="Proteomes" id="UP000243975">
    <property type="component" value="Unassembled WGS sequence"/>
</dbReference>
<evidence type="ECO:0000313" key="2">
    <source>
        <dbReference type="EMBL" id="KVI05599.1"/>
    </source>
</evidence>
<sequence>MAVSQDEEVVLAEEKGNVRLITLNQPRKLNVISSRVVFATPEASIGFHTDCGFSYILSRLPGHLENRLVSLNSGSESEVKAAIEEFSLDVQIGEESILNKRPIIDECFSKDSVEEILESFEAESRKEGNGWIVPVLKGLKRSSPTGLKITLRSIRDGRKQTLSECLKKEFRLTMNILRTTISGDVYEWDPPTLGEVDTQKLDLVFQPFEQDLELRVPENDEQRWSGKYEESFSAIFPYQDLSKGHHFYPQTKQTTNLDLLPSTTMAGAPFSLSSSSIHHHHRHNLQNHRHLRHHYYPKTHIISPTFPKISPKSTHLILTCSSSHSPSSTVQENPIPTGKFVSDSDHQNLQFLDSFKVFHKLPSGSMLLIRVMQEQEMDMTVDLLAESFAESMMLPKAYTKLLGFLVKQYLIERRALMPHTATLIAFHRRNTDDEEEEDIQLAGTVEVNFDQFGANVSPPTPTPPKNAPYICNMTVKKSLRRQGIGWHLLKASEELISQLSSVREVYLHCRMIDSAPFNMYSKAGYNVFKTDSFLILLTLQRRKHLMRKQLPPASNIVSDTNTLYADDKNIASTASVS</sequence>
<accession>A0A103YAN1</accession>
<dbReference type="Gene3D" id="3.90.226.10">
    <property type="entry name" value="2-enoyl-CoA Hydratase, Chain A, domain 1"/>
    <property type="match status" value="2"/>
</dbReference>
<dbReference type="CDD" id="cd04301">
    <property type="entry name" value="NAT_SF"/>
    <property type="match status" value="1"/>
</dbReference>
<dbReference type="STRING" id="59895.A0A103YAN1"/>
<gene>
    <name evidence="2" type="ORF">Ccrd_016049</name>
</gene>
<dbReference type="AlphaFoldDB" id="A0A103YAN1"/>
<dbReference type="GO" id="GO:0016747">
    <property type="term" value="F:acyltransferase activity, transferring groups other than amino-acyl groups"/>
    <property type="evidence" value="ECO:0007669"/>
    <property type="project" value="InterPro"/>
</dbReference>
<organism evidence="2 3">
    <name type="scientific">Cynara cardunculus var. scolymus</name>
    <name type="common">Globe artichoke</name>
    <name type="synonym">Cynara scolymus</name>
    <dbReference type="NCBI Taxonomy" id="59895"/>
    <lineage>
        <taxon>Eukaryota</taxon>
        <taxon>Viridiplantae</taxon>
        <taxon>Streptophyta</taxon>
        <taxon>Embryophyta</taxon>
        <taxon>Tracheophyta</taxon>
        <taxon>Spermatophyta</taxon>
        <taxon>Magnoliopsida</taxon>
        <taxon>eudicotyledons</taxon>
        <taxon>Gunneridae</taxon>
        <taxon>Pentapetalae</taxon>
        <taxon>asterids</taxon>
        <taxon>campanulids</taxon>
        <taxon>Asterales</taxon>
        <taxon>Asteraceae</taxon>
        <taxon>Carduoideae</taxon>
        <taxon>Cardueae</taxon>
        <taxon>Carduinae</taxon>
        <taxon>Cynara</taxon>
    </lineage>
</organism>
<dbReference type="InterPro" id="IPR016181">
    <property type="entry name" value="Acyl_CoA_acyltransferase"/>
</dbReference>
<feature type="domain" description="N-acetyltransferase" evidence="1">
    <location>
        <begin position="367"/>
        <end position="551"/>
    </location>
</feature>
<dbReference type="PANTHER" id="PTHR47489">
    <property type="entry name" value="ACYL-COA N-ACYLTRANSFERASES (NAT) SUPERFAMILY PROTEIN"/>
    <property type="match status" value="1"/>
</dbReference>
<comment type="caution">
    <text evidence="2">The sequence shown here is derived from an EMBL/GenBank/DDBJ whole genome shotgun (WGS) entry which is preliminary data.</text>
</comment>
<dbReference type="SUPFAM" id="SSF55729">
    <property type="entry name" value="Acyl-CoA N-acyltransferases (Nat)"/>
    <property type="match status" value="1"/>
</dbReference>
<dbReference type="SUPFAM" id="SSF52096">
    <property type="entry name" value="ClpP/crotonase"/>
    <property type="match status" value="1"/>
</dbReference>
<dbReference type="InterPro" id="IPR029045">
    <property type="entry name" value="ClpP/crotonase-like_dom_sf"/>
</dbReference>
<protein>
    <submittedName>
        <fullName evidence="2">Acyl-CoA N-acyltransferase</fullName>
    </submittedName>
</protein>
<dbReference type="InterPro" id="IPR000182">
    <property type="entry name" value="GNAT_dom"/>
</dbReference>